<keyword evidence="2" id="KW-1185">Reference proteome</keyword>
<accession>Q7D438</accession>
<geneLocation type="plasmid" evidence="1 2">
    <name>At</name>
</geneLocation>
<proteinExistence type="predicted"/>
<dbReference type="RefSeq" id="WP_010974282.1">
    <property type="nucleotide sequence ID" value="NC_003064.2"/>
</dbReference>
<evidence type="ECO:0000313" key="2">
    <source>
        <dbReference type="Proteomes" id="UP000000813"/>
    </source>
</evidence>
<dbReference type="GeneID" id="1136791"/>
<organism evidence="1 2">
    <name type="scientific">Agrobacterium fabrum (strain C58 / ATCC 33970)</name>
    <name type="common">Agrobacterium tumefaciens (strain C58)</name>
    <dbReference type="NCBI Taxonomy" id="176299"/>
    <lineage>
        <taxon>Bacteria</taxon>
        <taxon>Pseudomonadati</taxon>
        <taxon>Pseudomonadota</taxon>
        <taxon>Alphaproteobacteria</taxon>
        <taxon>Hyphomicrobiales</taxon>
        <taxon>Rhizobiaceae</taxon>
        <taxon>Rhizobium/Agrobacterium group</taxon>
        <taxon>Agrobacterium</taxon>
        <taxon>Agrobacterium tumefaciens complex</taxon>
    </lineage>
</organism>
<protein>
    <recommendedName>
        <fullName evidence="3">DUF2971 domain-containing protein</fullName>
    </recommendedName>
</protein>
<keyword evidence="1" id="KW-0614">Plasmid</keyword>
<dbReference type="eggNOG" id="ENOG50330U0">
    <property type="taxonomic scope" value="Bacteria"/>
</dbReference>
<dbReference type="Proteomes" id="UP000000813">
    <property type="component" value="Plasmid At"/>
</dbReference>
<dbReference type="AlphaFoldDB" id="Q7D438"/>
<dbReference type="EMBL" id="AE007872">
    <property type="protein sequence ID" value="AAK90396.2"/>
    <property type="molecule type" value="Genomic_DNA"/>
</dbReference>
<reference evidence="1 2" key="1">
    <citation type="journal article" date="2001" name="Science">
        <title>The genome of the natural genetic engineer Agrobacterium tumefaciens C58.</title>
        <authorList>
            <person name="Wood D.W."/>
            <person name="Setubal J.C."/>
            <person name="Kaul R."/>
            <person name="Monks D.E."/>
            <person name="Kitajima J.P."/>
            <person name="Okura V.K."/>
            <person name="Zhou Y."/>
            <person name="Chen L."/>
            <person name="Wood G.E."/>
            <person name="Almeida N.F.Jr."/>
            <person name="Woo L."/>
            <person name="Chen Y."/>
            <person name="Paulsen I.T."/>
            <person name="Eisen J.A."/>
            <person name="Karp P.D."/>
            <person name="Bovee D.Sr."/>
            <person name="Chapman P."/>
            <person name="Clendenning J."/>
            <person name="Deatherage G."/>
            <person name="Gillet W."/>
            <person name="Grant C."/>
            <person name="Kutyavin T."/>
            <person name="Levy R."/>
            <person name="Li M.J."/>
            <person name="McClelland E."/>
            <person name="Palmieri A."/>
            <person name="Raymond C."/>
            <person name="Rouse G."/>
            <person name="Saenphimmachak C."/>
            <person name="Wu Z."/>
            <person name="Romero P."/>
            <person name="Gordon D."/>
            <person name="Zhang S."/>
            <person name="Yoo H."/>
            <person name="Tao Y."/>
            <person name="Biddle P."/>
            <person name="Jung M."/>
            <person name="Krespan W."/>
            <person name="Perry M."/>
            <person name="Gordon-Kamm B."/>
            <person name="Liao L."/>
            <person name="Kim S."/>
            <person name="Hendrick C."/>
            <person name="Zhao Z.Y."/>
            <person name="Dolan M."/>
            <person name="Chumley F."/>
            <person name="Tingey S.V."/>
            <person name="Tomb J.F."/>
            <person name="Gordon M.P."/>
            <person name="Olson M.V."/>
            <person name="Nester E.W."/>
        </authorList>
    </citation>
    <scope>NUCLEOTIDE SEQUENCE [LARGE SCALE GENOMIC DNA]</scope>
    <source>
        <strain evidence="2">C58 / ATCC 33970</strain>
    </source>
</reference>
<dbReference type="InterPro" id="IPR021352">
    <property type="entry name" value="DUF2971"/>
</dbReference>
<gene>
    <name evidence="1" type="ordered locus">Atu5018</name>
</gene>
<dbReference type="OrthoDB" id="9795560at2"/>
<dbReference type="KEGG" id="atu:Atu5018"/>
<dbReference type="BioCyc" id="AGRO:ATU5018-MONOMER"/>
<evidence type="ECO:0000313" key="1">
    <source>
        <dbReference type="EMBL" id="AAK90396.2"/>
    </source>
</evidence>
<sequence>MPEKAPVPPKRLSHYTTLEGLKGIVASGSLWASNASFLNDRAELIHALDASERAIGLLSSRKAQKAWAPMLREAFDELRDGRKADTFVACFCGDDDNLSQWRGYGGNVQGVSVTFDREALAKRLEKDHAKLRKVIYARISTASRLKNELVGELAELAKLEESSPDRNDSLRYNELVSRVSGLLPRFKHWGFRDEREWRFVLQKKVLKEDLSFRISENKMVPYIVIGNAEEPLPIKSVLVGPGSDQELTAKSIKAFLDAHGYNVKVRTSDVPFRP</sequence>
<dbReference type="EnsemblBacteria" id="AAK90396">
    <property type="protein sequence ID" value="AAK90396"/>
    <property type="gene ID" value="Atu5018"/>
</dbReference>
<reference evidence="1 2" key="2">
    <citation type="journal article" date="2001" name="Science">
        <title>Genome sequence of the plant pathogen and biotechnology agent Agrobacterium tumefaciens C58.</title>
        <authorList>
            <person name="Goodner B."/>
            <person name="Hinkle G."/>
            <person name="Gattung S."/>
            <person name="Miller N."/>
            <person name="Blanchard M."/>
            <person name="Qurollo B."/>
            <person name="Goldman B.S."/>
            <person name="Cao Y."/>
            <person name="Askenazi M."/>
            <person name="Halling C."/>
            <person name="Mullin L."/>
            <person name="Houmiel K."/>
            <person name="Gordon J."/>
            <person name="Vaudin M."/>
            <person name="Iartchouk O."/>
            <person name="Epp A."/>
            <person name="Liu F."/>
            <person name="Wollam C."/>
            <person name="Allinger M."/>
            <person name="Doughty D."/>
            <person name="Scott C."/>
            <person name="Lappas C."/>
            <person name="Markelz B."/>
            <person name="Flanagan C."/>
            <person name="Crowell C."/>
            <person name="Gurson J."/>
            <person name="Lomo C."/>
            <person name="Sear C."/>
            <person name="Strub G."/>
            <person name="Cielo C."/>
            <person name="Slater S."/>
        </authorList>
    </citation>
    <scope>NUCLEOTIDE SEQUENCE [LARGE SCALE GENOMIC DNA]</scope>
    <source>
        <strain evidence="2">C58 / ATCC 33970</strain>
    </source>
</reference>
<dbReference type="Pfam" id="PF11185">
    <property type="entry name" value="DUF2971"/>
    <property type="match status" value="1"/>
</dbReference>
<evidence type="ECO:0008006" key="3">
    <source>
        <dbReference type="Google" id="ProtNLM"/>
    </source>
</evidence>
<dbReference type="HOGENOM" id="CLU_061528_0_0_5"/>
<dbReference type="PhylomeDB" id="Q7D438"/>
<name>Q7D438_AGRFC</name>